<dbReference type="InterPro" id="IPR000028">
    <property type="entry name" value="Chloroperoxidase"/>
</dbReference>
<accession>A0A165YG24</accession>
<dbReference type="AlphaFoldDB" id="A0A165YG24"/>
<evidence type="ECO:0000313" key="11">
    <source>
        <dbReference type="Proteomes" id="UP000076532"/>
    </source>
</evidence>
<protein>
    <submittedName>
        <fullName evidence="10">Heme-thiolate peroxidase</fullName>
    </submittedName>
</protein>
<organism evidence="10 11">
    <name type="scientific">Athelia psychrophila</name>
    <dbReference type="NCBI Taxonomy" id="1759441"/>
    <lineage>
        <taxon>Eukaryota</taxon>
        <taxon>Fungi</taxon>
        <taxon>Dikarya</taxon>
        <taxon>Basidiomycota</taxon>
        <taxon>Agaricomycotina</taxon>
        <taxon>Agaricomycetes</taxon>
        <taxon>Agaricomycetidae</taxon>
        <taxon>Atheliales</taxon>
        <taxon>Atheliaceae</taxon>
        <taxon>Athelia</taxon>
    </lineage>
</organism>
<dbReference type="Pfam" id="PF01328">
    <property type="entry name" value="Peroxidase_2"/>
    <property type="match status" value="1"/>
</dbReference>
<keyword evidence="4" id="KW-0479">Metal-binding</keyword>
<feature type="chain" id="PRO_5007869338" evidence="8">
    <location>
        <begin position="22"/>
        <end position="382"/>
    </location>
</feature>
<dbReference type="EMBL" id="KV417698">
    <property type="protein sequence ID" value="KZP09521.1"/>
    <property type="molecule type" value="Genomic_DNA"/>
</dbReference>
<dbReference type="Proteomes" id="UP000076532">
    <property type="component" value="Unassembled WGS sequence"/>
</dbReference>
<dbReference type="PANTHER" id="PTHR33577">
    <property type="entry name" value="STERIGMATOCYSTIN BIOSYNTHESIS PEROXIDASE STCC-RELATED"/>
    <property type="match status" value="1"/>
</dbReference>
<evidence type="ECO:0000256" key="4">
    <source>
        <dbReference type="ARBA" id="ARBA00022723"/>
    </source>
</evidence>
<evidence type="ECO:0000313" key="10">
    <source>
        <dbReference type="EMBL" id="KZP09521.1"/>
    </source>
</evidence>
<evidence type="ECO:0000256" key="2">
    <source>
        <dbReference type="ARBA" id="ARBA00022559"/>
    </source>
</evidence>
<feature type="signal peptide" evidence="8">
    <location>
        <begin position="1"/>
        <end position="21"/>
    </location>
</feature>
<sequence>MRIAVTPTLLLLSSLYTQAAAFPSYGSLAGLSDREIAEFARTADVALTGAQPAPGPLKDDGVKLIADAAHPYKAAGPNDIRGPCPGLNTLASHGYLPRNGIATPQQIMNAVQEGFNMGNDLALLVTFGAFLVDGNHLTNLMSIGQKTNETGTNPAAPAIVGGLNTHGVFEGDASTTRGDFYFGDNFSFNETLFQVFIDKSNTYGGGKYNLTAAAELRWARLQDSIARNPFFDFVTPRYFTAYAESIFPYRFFVDGRDTSASLNLTVARGFFQHNEFPADFHRRNGSFGLAEIGPDSNALRAPHPILPGHNDGAGNYVLDPEDPGVAGGHGTCYLYTKHVNVTTLGLYPNPTGALKKALQANAATFYQAVVGDGCAQVYPWGQ</sequence>
<keyword evidence="2 10" id="KW-0575">Peroxidase</keyword>
<dbReference type="SUPFAM" id="SSF47571">
    <property type="entry name" value="Cloroperoxidase"/>
    <property type="match status" value="1"/>
</dbReference>
<dbReference type="PROSITE" id="PS51405">
    <property type="entry name" value="HEME_HALOPEROXIDASE"/>
    <property type="match status" value="1"/>
</dbReference>
<comment type="similarity">
    <text evidence="7">Belongs to the chloroperoxidase family.</text>
</comment>
<dbReference type="GO" id="GO:0004601">
    <property type="term" value="F:peroxidase activity"/>
    <property type="evidence" value="ECO:0007669"/>
    <property type="project" value="UniProtKB-KW"/>
</dbReference>
<comment type="cofactor">
    <cofactor evidence="1">
        <name>heme b</name>
        <dbReference type="ChEBI" id="CHEBI:60344"/>
    </cofactor>
</comment>
<reference evidence="10 11" key="1">
    <citation type="journal article" date="2016" name="Mol. Biol. Evol.">
        <title>Comparative Genomics of Early-Diverging Mushroom-Forming Fungi Provides Insights into the Origins of Lignocellulose Decay Capabilities.</title>
        <authorList>
            <person name="Nagy L.G."/>
            <person name="Riley R."/>
            <person name="Tritt A."/>
            <person name="Adam C."/>
            <person name="Daum C."/>
            <person name="Floudas D."/>
            <person name="Sun H."/>
            <person name="Yadav J.S."/>
            <person name="Pangilinan J."/>
            <person name="Larsson K.H."/>
            <person name="Matsuura K."/>
            <person name="Barry K."/>
            <person name="Labutti K."/>
            <person name="Kuo R."/>
            <person name="Ohm R.A."/>
            <person name="Bhattacharya S.S."/>
            <person name="Shirouzu T."/>
            <person name="Yoshinaga Y."/>
            <person name="Martin F.M."/>
            <person name="Grigoriev I.V."/>
            <person name="Hibbett D.S."/>
        </authorList>
    </citation>
    <scope>NUCLEOTIDE SEQUENCE [LARGE SCALE GENOMIC DNA]</scope>
    <source>
        <strain evidence="10 11">CBS 109695</strain>
    </source>
</reference>
<dbReference type="GO" id="GO:0046872">
    <property type="term" value="F:metal ion binding"/>
    <property type="evidence" value="ECO:0007669"/>
    <property type="project" value="UniProtKB-KW"/>
</dbReference>
<proteinExistence type="inferred from homology"/>
<feature type="domain" description="Heme haloperoxidase family profile" evidence="9">
    <location>
        <begin position="68"/>
        <end position="294"/>
    </location>
</feature>
<keyword evidence="6" id="KW-0408">Iron</keyword>
<keyword evidence="5" id="KW-0560">Oxidoreductase</keyword>
<name>A0A165YG24_9AGAM</name>
<gene>
    <name evidence="10" type="ORF">FIBSPDRAFT_839368</name>
</gene>
<evidence type="ECO:0000256" key="1">
    <source>
        <dbReference type="ARBA" id="ARBA00001970"/>
    </source>
</evidence>
<evidence type="ECO:0000256" key="6">
    <source>
        <dbReference type="ARBA" id="ARBA00023004"/>
    </source>
</evidence>
<dbReference type="OrthoDB" id="2542103at2759"/>
<evidence type="ECO:0000256" key="8">
    <source>
        <dbReference type="SAM" id="SignalP"/>
    </source>
</evidence>
<evidence type="ECO:0000259" key="9">
    <source>
        <dbReference type="PROSITE" id="PS51405"/>
    </source>
</evidence>
<dbReference type="Gene3D" id="1.10.489.10">
    <property type="entry name" value="Chloroperoxidase-like"/>
    <property type="match status" value="1"/>
</dbReference>
<dbReference type="PANTHER" id="PTHR33577:SF16">
    <property type="entry name" value="HEME HALOPEROXIDASE FAMILY PROFILE DOMAIN-CONTAINING PROTEIN"/>
    <property type="match status" value="1"/>
</dbReference>
<keyword evidence="3" id="KW-0349">Heme</keyword>
<evidence type="ECO:0000256" key="7">
    <source>
        <dbReference type="ARBA" id="ARBA00025795"/>
    </source>
</evidence>
<keyword evidence="11" id="KW-1185">Reference proteome</keyword>
<evidence type="ECO:0000256" key="5">
    <source>
        <dbReference type="ARBA" id="ARBA00023002"/>
    </source>
</evidence>
<dbReference type="InterPro" id="IPR036851">
    <property type="entry name" value="Chloroperoxidase-like_sf"/>
</dbReference>
<evidence type="ECO:0000256" key="3">
    <source>
        <dbReference type="ARBA" id="ARBA00022617"/>
    </source>
</evidence>
<keyword evidence="8" id="KW-0732">Signal</keyword>